<comment type="caution">
    <text evidence="1">The sequence shown here is derived from an EMBL/GenBank/DDBJ whole genome shotgun (WGS) entry which is preliminary data.</text>
</comment>
<accession>A0A7W2PYM1</accession>
<dbReference type="EMBL" id="JACGDE010000008">
    <property type="protein sequence ID" value="MBA6065691.1"/>
    <property type="molecule type" value="Genomic_DNA"/>
</dbReference>
<dbReference type="AlphaFoldDB" id="A0A7W2PYM1"/>
<sequence>MQSCVRKWKSIRLVAPVAEELRMLADVEMLMRHWAEQRARLGLVSGLGSQMGSIMEWKGAAPRGSGAGSSILVSGAGLDHAAAEVDAAVAELERRDERGKVLARLAVFRYLYEVPVREQMRQVGLAEHADRTYRNWVKALHLQVQGILAVRSGPNRTHTVRRVGMRRACAEDAPK</sequence>
<organism evidence="1 2">
    <name type="scientific">Pseudomonas mosselii</name>
    <dbReference type="NCBI Taxonomy" id="78327"/>
    <lineage>
        <taxon>Bacteria</taxon>
        <taxon>Pseudomonadati</taxon>
        <taxon>Pseudomonadota</taxon>
        <taxon>Gammaproteobacteria</taxon>
        <taxon>Pseudomonadales</taxon>
        <taxon>Pseudomonadaceae</taxon>
        <taxon>Pseudomonas</taxon>
    </lineage>
</organism>
<name>A0A7W2PYM1_9PSED</name>
<reference evidence="1 2" key="1">
    <citation type="submission" date="2020-07" db="EMBL/GenBank/DDBJ databases">
        <title>Diversity of carbapenemase encoding genes among Pseudomonas putida group clinical isolates in a tertiary Brazilian hospital.</title>
        <authorList>
            <person name="Alberto-Lei F."/>
            <person name="Nodari C.S."/>
            <person name="Streling A.P."/>
            <person name="Paulino J.T."/>
            <person name="Bessa-Neto F.O."/>
            <person name="Cayo R."/>
            <person name="Gales A.C."/>
        </authorList>
    </citation>
    <scope>NUCLEOTIDE SEQUENCE [LARGE SCALE GENOMIC DNA]</scope>
    <source>
        <strain evidence="1 2">14802</strain>
    </source>
</reference>
<protein>
    <submittedName>
        <fullName evidence="1">Uncharacterized protein</fullName>
    </submittedName>
</protein>
<proteinExistence type="predicted"/>
<gene>
    <name evidence="1" type="ORF">H4C75_13070</name>
</gene>
<evidence type="ECO:0000313" key="2">
    <source>
        <dbReference type="Proteomes" id="UP000541770"/>
    </source>
</evidence>
<evidence type="ECO:0000313" key="1">
    <source>
        <dbReference type="EMBL" id="MBA6065691.1"/>
    </source>
</evidence>
<dbReference type="Proteomes" id="UP000541770">
    <property type="component" value="Unassembled WGS sequence"/>
</dbReference>